<organism evidence="3 4">
    <name type="scientific">Massilia eurypsychrophila</name>
    <dbReference type="NCBI Taxonomy" id="1485217"/>
    <lineage>
        <taxon>Bacteria</taxon>
        <taxon>Pseudomonadati</taxon>
        <taxon>Pseudomonadota</taxon>
        <taxon>Betaproteobacteria</taxon>
        <taxon>Burkholderiales</taxon>
        <taxon>Oxalobacteraceae</taxon>
        <taxon>Telluria group</taxon>
        <taxon>Massilia</taxon>
    </lineage>
</organism>
<dbReference type="EMBL" id="PDOC01000010">
    <property type="protein sequence ID" value="PIL43897.1"/>
    <property type="molecule type" value="Genomic_DNA"/>
</dbReference>
<feature type="domain" description="T6SS Phospholipase effector Tle1-like catalytic" evidence="2">
    <location>
        <begin position="257"/>
        <end position="428"/>
    </location>
</feature>
<gene>
    <name evidence="3" type="ORF">CR105_16240</name>
</gene>
<name>A0A2G8TCY0_9BURK</name>
<dbReference type="PANTHER" id="PTHR33840">
    <property type="match status" value="1"/>
</dbReference>
<proteinExistence type="predicted"/>
<accession>A0A2G8TCY0</accession>
<dbReference type="Pfam" id="PF09994">
    <property type="entry name" value="T6SS_Tle1-like_cat"/>
    <property type="match status" value="2"/>
</dbReference>
<reference evidence="3 4" key="1">
    <citation type="submission" date="2017-10" db="EMBL/GenBank/DDBJ databases">
        <title>Massilia psychrophilum sp. nov., a novel purple-pigmented bacterium isolated from Tianshan glacier, Xinjiang Municipality, China.</title>
        <authorList>
            <person name="Wang H."/>
        </authorList>
    </citation>
    <scope>NUCLEOTIDE SEQUENCE [LARGE SCALE GENOMIC DNA]</scope>
    <source>
        <strain evidence="3 4">JCM 30074</strain>
    </source>
</reference>
<feature type="compositionally biased region" description="Polar residues" evidence="1">
    <location>
        <begin position="7"/>
        <end position="22"/>
    </location>
</feature>
<feature type="domain" description="T6SS Phospholipase effector Tle1-like catalytic" evidence="2">
    <location>
        <begin position="122"/>
        <end position="242"/>
    </location>
</feature>
<dbReference type="PANTHER" id="PTHR33840:SF1">
    <property type="entry name" value="TLE1 PHOSPHOLIPASE DOMAIN-CONTAINING PROTEIN"/>
    <property type="match status" value="1"/>
</dbReference>
<evidence type="ECO:0000259" key="2">
    <source>
        <dbReference type="Pfam" id="PF09994"/>
    </source>
</evidence>
<feature type="region of interest" description="Disordered" evidence="1">
    <location>
        <begin position="1"/>
        <end position="55"/>
    </location>
</feature>
<dbReference type="InterPro" id="IPR018712">
    <property type="entry name" value="Tle1-like_cat"/>
</dbReference>
<dbReference type="Proteomes" id="UP000230390">
    <property type="component" value="Unassembled WGS sequence"/>
</dbReference>
<dbReference type="AlphaFoldDB" id="A0A2G8TCY0"/>
<evidence type="ECO:0000313" key="4">
    <source>
        <dbReference type="Proteomes" id="UP000230390"/>
    </source>
</evidence>
<evidence type="ECO:0000313" key="3">
    <source>
        <dbReference type="EMBL" id="PIL43897.1"/>
    </source>
</evidence>
<evidence type="ECO:0000256" key="1">
    <source>
        <dbReference type="SAM" id="MobiDB-lite"/>
    </source>
</evidence>
<comment type="caution">
    <text evidence="3">The sequence shown here is derived from an EMBL/GenBank/DDBJ whole genome shotgun (WGS) entry which is preliminary data.</text>
</comment>
<keyword evidence="4" id="KW-1185">Reference proteome</keyword>
<sequence length="716" mass="78600">MTRKNLKSTSTRTATLKRLSQTDPHRRVWSTAKAAKTGPNFQGAQMKKNQKNDQVGDRLSPALKPHAKALGADDVDTVLRATSAPSSSKSVHLADLAIACKLEQPDTAQALTCKQTLWFSFFFDGTGNNLDADEETHKHSNVAKLYRAHVENDKTRGIYRLYIPGVGTYFKEVGDPGGTDLGLGTGAFGEERLEWALKRFDKLLTPHVRRAANPTNDIVEVNISAFGFSRGAALARAFIAMFLEQRCSDPHGKSVLRLKTGSYPVRIRFMGLFDTVASVGTPMSMNNTSVAGAAVGSVALCINHRLNDIGLADVTPDRLAFAKDARPGADPAIGSADGHNSWGGRMRISPAVEEVRHFIAAHEMRNSFPVDSIAVLERGKIICPKHFIETVYPGAHSDVGGSYRPGEGGRAFAPSEKLGLIPLAHMFQHALEKGVPLLPRCAWPGGQTKDFEIQSSVRESYNHYIKVIGTKSSLGAVLIASMGLYFAWRFRAIRRKAEGDNSETIRVYRSHITFDNDKRLQTLEVAKLETKSAEATKKCNELRARRSRLVTMANRSVTNAEAIKELDYSLVDAELLQTQAQDAYLKAKAKLDTIPGMSNFNAMLTMYDKQLLSDVAAILKSISENSSPIFGPERTRATLRPHYRALVAAYENEYVHKKGLTDPKLIAFFDNYVHDSLSGFAKDATLPSDPRVVYVGGDSKLQYASLTQPERDSATA</sequence>
<dbReference type="OrthoDB" id="4378831at2"/>
<protein>
    <recommendedName>
        <fullName evidence="2">T6SS Phospholipase effector Tle1-like catalytic domain-containing protein</fullName>
    </recommendedName>
</protein>